<evidence type="ECO:0000256" key="2">
    <source>
        <dbReference type="SAM" id="SignalP"/>
    </source>
</evidence>
<feature type="compositionally biased region" description="Pro residues" evidence="1">
    <location>
        <begin position="82"/>
        <end position="117"/>
    </location>
</feature>
<dbReference type="EMBL" id="CP044108">
    <property type="protein sequence ID" value="QEU11133.1"/>
    <property type="molecule type" value="Genomic_DNA"/>
</dbReference>
<evidence type="ECO:0000313" key="4">
    <source>
        <dbReference type="Proteomes" id="UP000323865"/>
    </source>
</evidence>
<evidence type="ECO:0000313" key="3">
    <source>
        <dbReference type="EMBL" id="QEU11133.1"/>
    </source>
</evidence>
<evidence type="ECO:0000256" key="1">
    <source>
        <dbReference type="SAM" id="MobiDB-lite"/>
    </source>
</evidence>
<reference evidence="3 4" key="1">
    <citation type="submission" date="2019-09" db="EMBL/GenBank/DDBJ databases">
        <title>FDA dAtabase for Regulatory Grade micrObial Sequences (FDA-ARGOS): Supporting development and validation of Infectious Disease Dx tests.</title>
        <authorList>
            <person name="Sciortino C."/>
            <person name="Tallon L."/>
            <person name="Sadzewicz L."/>
            <person name="Vavikolanu K."/>
            <person name="Mehta A."/>
            <person name="Aluvathingal J."/>
            <person name="Nadendla S."/>
            <person name="Nandy P."/>
            <person name="Geyer C."/>
            <person name="Yan Y."/>
            <person name="Sichtig H."/>
        </authorList>
    </citation>
    <scope>NUCLEOTIDE SEQUENCE [LARGE SCALE GENOMIC DNA]</scope>
    <source>
        <strain evidence="3 4">FDAARGOS_640</strain>
    </source>
</reference>
<gene>
    <name evidence="3" type="ORF">FOB48_01655</name>
</gene>
<dbReference type="PRINTS" id="PR01217">
    <property type="entry name" value="PRICHEXTENSN"/>
</dbReference>
<accession>A0ABX6A1Z5</accession>
<dbReference type="RefSeq" id="WP_150332597.1">
    <property type="nucleotide sequence ID" value="NZ_CP044108.1"/>
</dbReference>
<keyword evidence="2" id="KW-0732">Signal</keyword>
<keyword evidence="4" id="KW-1185">Reference proteome</keyword>
<feature type="region of interest" description="Disordered" evidence="1">
    <location>
        <begin position="27"/>
        <end position="127"/>
    </location>
</feature>
<feature type="compositionally biased region" description="Low complexity" evidence="1">
    <location>
        <begin position="65"/>
        <end position="78"/>
    </location>
</feature>
<proteinExistence type="predicted"/>
<dbReference type="Proteomes" id="UP000323865">
    <property type="component" value="Chromosome"/>
</dbReference>
<sequence length="248" mass="24918">MNLIRTRRPLAVLFAATLTAASLAGCGALTSSKDGGNPSNSATASSAQPSDSASPAPTTAPAPGPTTSAPASANPGTSDGPAPQPGTPTTAPPAPEPTTAPPNPAPAPAPAPAPGPQDPNASGTQILKPSLTPFTEEEKQQAVKITITYAQARLDSNWAVACELAAAESNGGYFVLENQVEKNACVRAASQNIAPVEPNKAQAMREALNGAAFTVEERGDGTAAVKSEELGMGFNVVKLEGKGIYIKP</sequence>
<feature type="signal peptide" evidence="2">
    <location>
        <begin position="1"/>
        <end position="24"/>
    </location>
</feature>
<organism evidence="3 4">
    <name type="scientific">Dermabacter vaginalis</name>
    <dbReference type="NCBI Taxonomy" id="1630135"/>
    <lineage>
        <taxon>Bacteria</taxon>
        <taxon>Bacillati</taxon>
        <taxon>Actinomycetota</taxon>
        <taxon>Actinomycetes</taxon>
        <taxon>Micrococcales</taxon>
        <taxon>Dermabacteraceae</taxon>
        <taxon>Dermabacter</taxon>
    </lineage>
</organism>
<feature type="chain" id="PRO_5047230800" evidence="2">
    <location>
        <begin position="25"/>
        <end position="248"/>
    </location>
</feature>
<name>A0ABX6A1Z5_9MICO</name>
<protein>
    <submittedName>
        <fullName evidence="3">Uncharacterized protein</fullName>
    </submittedName>
</protein>
<feature type="compositionally biased region" description="Low complexity" evidence="1">
    <location>
        <begin position="41"/>
        <end position="57"/>
    </location>
</feature>
<dbReference type="PROSITE" id="PS51257">
    <property type="entry name" value="PROKAR_LIPOPROTEIN"/>
    <property type="match status" value="1"/>
</dbReference>